<evidence type="ECO:0000313" key="2">
    <source>
        <dbReference type="EMBL" id="CAF1218873.1"/>
    </source>
</evidence>
<evidence type="ECO:0000313" key="4">
    <source>
        <dbReference type="EMBL" id="CAF3982389.1"/>
    </source>
</evidence>
<keyword evidence="5" id="KW-1185">Reference proteome</keyword>
<comment type="caution">
    <text evidence="2">The sequence shown here is derived from an EMBL/GenBank/DDBJ whole genome shotgun (WGS) entry which is preliminary data.</text>
</comment>
<dbReference type="Proteomes" id="UP000677228">
    <property type="component" value="Unassembled WGS sequence"/>
</dbReference>
<evidence type="ECO:0000313" key="1">
    <source>
        <dbReference type="EMBL" id="CAF1010676.1"/>
    </source>
</evidence>
<protein>
    <submittedName>
        <fullName evidence="2">Uncharacterized protein</fullName>
    </submittedName>
</protein>
<reference evidence="2" key="1">
    <citation type="submission" date="2021-02" db="EMBL/GenBank/DDBJ databases">
        <authorList>
            <person name="Nowell W R."/>
        </authorList>
    </citation>
    <scope>NUCLEOTIDE SEQUENCE</scope>
</reference>
<dbReference type="Proteomes" id="UP000682733">
    <property type="component" value="Unassembled WGS sequence"/>
</dbReference>
<dbReference type="AlphaFoldDB" id="A0A814XN41"/>
<organism evidence="2 5">
    <name type="scientific">Didymodactylos carnosus</name>
    <dbReference type="NCBI Taxonomy" id="1234261"/>
    <lineage>
        <taxon>Eukaryota</taxon>
        <taxon>Metazoa</taxon>
        <taxon>Spiralia</taxon>
        <taxon>Gnathifera</taxon>
        <taxon>Rotifera</taxon>
        <taxon>Eurotatoria</taxon>
        <taxon>Bdelloidea</taxon>
        <taxon>Philodinida</taxon>
        <taxon>Philodinidae</taxon>
        <taxon>Didymodactylos</taxon>
    </lineage>
</organism>
<dbReference type="Proteomes" id="UP000663829">
    <property type="component" value="Unassembled WGS sequence"/>
</dbReference>
<dbReference type="EMBL" id="CAJNOK010006662">
    <property type="protein sequence ID" value="CAF1010676.1"/>
    <property type="molecule type" value="Genomic_DNA"/>
</dbReference>
<dbReference type="EMBL" id="CAJOBA010006669">
    <property type="protein sequence ID" value="CAF3779433.1"/>
    <property type="molecule type" value="Genomic_DNA"/>
</dbReference>
<evidence type="ECO:0000313" key="5">
    <source>
        <dbReference type="Proteomes" id="UP000663829"/>
    </source>
</evidence>
<gene>
    <name evidence="2" type="ORF">GPM918_LOCUS24583</name>
    <name evidence="1" type="ORF">OVA965_LOCUS15024</name>
    <name evidence="4" type="ORF">SRO942_LOCUS24586</name>
    <name evidence="3" type="ORF">TMI583_LOCUS15027</name>
</gene>
<sequence>MRSFLLELAHYITYHIYLIDTKNNDKTFSDMENWIEEIKLNINEIKIDDEQIVEHKNVSESSHLMHKIQTAKVKMSHIVDSVKRTATTTI</sequence>
<dbReference type="EMBL" id="CAJNOQ010009223">
    <property type="protein sequence ID" value="CAF1218873.1"/>
    <property type="molecule type" value="Genomic_DNA"/>
</dbReference>
<name>A0A814XN41_9BILA</name>
<evidence type="ECO:0000313" key="3">
    <source>
        <dbReference type="EMBL" id="CAF3779433.1"/>
    </source>
</evidence>
<dbReference type="Proteomes" id="UP000681722">
    <property type="component" value="Unassembled WGS sequence"/>
</dbReference>
<dbReference type="EMBL" id="CAJOBC010009226">
    <property type="protein sequence ID" value="CAF3982389.1"/>
    <property type="molecule type" value="Genomic_DNA"/>
</dbReference>
<accession>A0A814XN41</accession>
<proteinExistence type="predicted"/>